<evidence type="ECO:0000259" key="4">
    <source>
        <dbReference type="Pfam" id="PF00370"/>
    </source>
</evidence>
<evidence type="ECO:0000313" key="6">
    <source>
        <dbReference type="EMBL" id="KAF5321261.1"/>
    </source>
</evidence>
<dbReference type="GO" id="GO:0005737">
    <property type="term" value="C:cytoplasm"/>
    <property type="evidence" value="ECO:0007669"/>
    <property type="project" value="TreeGrafter"/>
</dbReference>
<evidence type="ECO:0000313" key="7">
    <source>
        <dbReference type="Proteomes" id="UP000567179"/>
    </source>
</evidence>
<dbReference type="GO" id="GO:0019150">
    <property type="term" value="F:D-ribulokinase activity"/>
    <property type="evidence" value="ECO:0007669"/>
    <property type="project" value="TreeGrafter"/>
</dbReference>
<organism evidence="6 7">
    <name type="scientific">Psilocybe cf. subviscida</name>
    <dbReference type="NCBI Taxonomy" id="2480587"/>
    <lineage>
        <taxon>Eukaryota</taxon>
        <taxon>Fungi</taxon>
        <taxon>Dikarya</taxon>
        <taxon>Basidiomycota</taxon>
        <taxon>Agaricomycotina</taxon>
        <taxon>Agaricomycetes</taxon>
        <taxon>Agaricomycetidae</taxon>
        <taxon>Agaricales</taxon>
        <taxon>Agaricineae</taxon>
        <taxon>Strophariaceae</taxon>
        <taxon>Psilocybe</taxon>
    </lineage>
</organism>
<comment type="similarity">
    <text evidence="1">Belongs to the FGGY kinase family.</text>
</comment>
<sequence>MTGCYYIGVDVGTGSVRASLVDKSGSVIASSVHDTTTWRDSADHRVFEQSTDDIWRGIGKVIKACLSKSGIDPSAVKGIGFDATCSLAVTDFHGRPVSVTKRAALGEHGERNIILWADHRAEKEAELINGTGSIVLDYVGGKMSLEMEIPKILWLKNNMDPSLFSQCQFFDLPDFLTYKATKDSTRSCCSLTCKCSYVPQAGWQKEFFAKIGLQELNERDYAQVGVKKGEVPLIAGMPVGNGLSKAAAEDLGLVPGTPVGSALIDAYAGWLGTVAAQYRENGKMSDVKPSISESGHRLAAVAGTSTCHIVQSPEGIFVDGVWGPYKDPIIHGWWMNEGGQSSTGQLIDFVLTGHRAYPELVQLGKDQQKNIHTILDEMLEKLRVEEKVESLTELTKDIHLYPDFHGNRSPIADPRMRGSIVGLELDHSLTDLAKLYHATMLAIALQTKHIIDTLNTAGHAVTSIYMSGGQAKNKGLMQSFADVCNVPVIIPEDAGGAVVLGAAMLGRYAAEAATQSRETQRETQAQKLWDIMVEMTPPGDMISPNCSARQRRLLNAKYKIFLETIDIQKRWRTEIEAACA</sequence>
<dbReference type="CDD" id="cd07782">
    <property type="entry name" value="ASKHA_NBD_FGGY_D-RBK"/>
    <property type="match status" value="1"/>
</dbReference>
<dbReference type="EMBL" id="JAACJJ010000028">
    <property type="protein sequence ID" value="KAF5321261.1"/>
    <property type="molecule type" value="Genomic_DNA"/>
</dbReference>
<dbReference type="InterPro" id="IPR006003">
    <property type="entry name" value="FGGY_RbtK-like"/>
</dbReference>
<dbReference type="SUPFAM" id="SSF53067">
    <property type="entry name" value="Actin-like ATPase domain"/>
    <property type="match status" value="2"/>
</dbReference>
<evidence type="ECO:0000256" key="3">
    <source>
        <dbReference type="ARBA" id="ARBA00022777"/>
    </source>
</evidence>
<evidence type="ECO:0000259" key="5">
    <source>
        <dbReference type="Pfam" id="PF02782"/>
    </source>
</evidence>
<dbReference type="OrthoDB" id="203824at2759"/>
<dbReference type="GO" id="GO:0019321">
    <property type="term" value="P:pentose metabolic process"/>
    <property type="evidence" value="ECO:0007669"/>
    <property type="project" value="TreeGrafter"/>
</dbReference>
<dbReference type="InterPro" id="IPR000577">
    <property type="entry name" value="Carb_kinase_FGGY"/>
</dbReference>
<evidence type="ECO:0000256" key="1">
    <source>
        <dbReference type="ARBA" id="ARBA00009156"/>
    </source>
</evidence>
<dbReference type="InterPro" id="IPR018484">
    <property type="entry name" value="FGGY_N"/>
</dbReference>
<dbReference type="PIRSF" id="PIRSF000538">
    <property type="entry name" value="GlpK"/>
    <property type="match status" value="1"/>
</dbReference>
<keyword evidence="7" id="KW-1185">Reference proteome</keyword>
<feature type="domain" description="Carbohydrate kinase FGGY N-terminal" evidence="4">
    <location>
        <begin position="5"/>
        <end position="272"/>
    </location>
</feature>
<gene>
    <name evidence="6" type="ORF">D9619_001233</name>
</gene>
<dbReference type="InterPro" id="IPR043129">
    <property type="entry name" value="ATPase_NBD"/>
</dbReference>
<dbReference type="PANTHER" id="PTHR43435">
    <property type="entry name" value="RIBULOKINASE"/>
    <property type="match status" value="1"/>
</dbReference>
<dbReference type="InterPro" id="IPR018485">
    <property type="entry name" value="FGGY_C"/>
</dbReference>
<dbReference type="Proteomes" id="UP000567179">
    <property type="component" value="Unassembled WGS sequence"/>
</dbReference>
<dbReference type="AlphaFoldDB" id="A0A8H5BDM8"/>
<dbReference type="Gene3D" id="1.20.58.2240">
    <property type="match status" value="1"/>
</dbReference>
<keyword evidence="3" id="KW-0418">Kinase</keyword>
<proteinExistence type="inferred from homology"/>
<dbReference type="Pfam" id="PF02782">
    <property type="entry name" value="FGGY_C"/>
    <property type="match status" value="1"/>
</dbReference>
<protein>
    <recommendedName>
        <fullName evidence="8">Carbohydrate kinase FGGY C-terminal domain-containing protein</fullName>
    </recommendedName>
</protein>
<evidence type="ECO:0008006" key="8">
    <source>
        <dbReference type="Google" id="ProtNLM"/>
    </source>
</evidence>
<name>A0A8H5BDM8_9AGAR</name>
<dbReference type="PANTHER" id="PTHR43435:SF4">
    <property type="entry name" value="FGGY CARBOHYDRATE KINASE DOMAIN-CONTAINING PROTEIN"/>
    <property type="match status" value="1"/>
</dbReference>
<comment type="caution">
    <text evidence="6">The sequence shown here is derived from an EMBL/GenBank/DDBJ whole genome shotgun (WGS) entry which is preliminary data.</text>
</comment>
<dbReference type="Pfam" id="PF00370">
    <property type="entry name" value="FGGY_N"/>
    <property type="match status" value="1"/>
</dbReference>
<reference evidence="6 7" key="1">
    <citation type="journal article" date="2020" name="ISME J.">
        <title>Uncovering the hidden diversity of litter-decomposition mechanisms in mushroom-forming fungi.</title>
        <authorList>
            <person name="Floudas D."/>
            <person name="Bentzer J."/>
            <person name="Ahren D."/>
            <person name="Johansson T."/>
            <person name="Persson P."/>
            <person name="Tunlid A."/>
        </authorList>
    </citation>
    <scope>NUCLEOTIDE SEQUENCE [LARGE SCALE GENOMIC DNA]</scope>
    <source>
        <strain evidence="6 7">CBS 101986</strain>
    </source>
</reference>
<dbReference type="NCBIfam" id="TIGR01315">
    <property type="entry name" value="5C_CHO_kinase"/>
    <property type="match status" value="1"/>
</dbReference>
<keyword evidence="2" id="KW-0808">Transferase</keyword>
<evidence type="ECO:0000256" key="2">
    <source>
        <dbReference type="ARBA" id="ARBA00022679"/>
    </source>
</evidence>
<feature type="domain" description="Carbohydrate kinase FGGY C-terminal" evidence="5">
    <location>
        <begin position="298"/>
        <end position="510"/>
    </location>
</feature>
<accession>A0A8H5BDM8</accession>
<dbReference type="Gene3D" id="3.30.420.40">
    <property type="match status" value="1"/>
</dbReference>